<feature type="domain" description="Histidine kinase/HSP90-like ATPase" evidence="6">
    <location>
        <begin position="35"/>
        <end position="140"/>
    </location>
</feature>
<gene>
    <name evidence="5 7" type="primary">spoIIAB</name>
    <name evidence="7" type="ORF">KQI20_04195</name>
</gene>
<dbReference type="PANTHER" id="PTHR35526:SF3">
    <property type="entry name" value="ANTI-SIGMA-F FACTOR RSBW"/>
    <property type="match status" value="1"/>
</dbReference>
<evidence type="ECO:0000256" key="2">
    <source>
        <dbReference type="ARBA" id="ARBA00022741"/>
    </source>
</evidence>
<keyword evidence="5" id="KW-0749">Sporulation</keyword>
<name>A0ABS6DUZ2_9FIRM</name>
<evidence type="ECO:0000256" key="4">
    <source>
        <dbReference type="ARBA" id="ARBA00022840"/>
    </source>
</evidence>
<organism evidence="7 8">
    <name type="scientific">Intestinibacter bartlettii</name>
    <dbReference type="NCBI Taxonomy" id="261299"/>
    <lineage>
        <taxon>Bacteria</taxon>
        <taxon>Bacillati</taxon>
        <taxon>Bacillota</taxon>
        <taxon>Clostridia</taxon>
        <taxon>Peptostreptococcales</taxon>
        <taxon>Peptostreptococcaceae</taxon>
        <taxon>Intestinibacter</taxon>
    </lineage>
</organism>
<reference evidence="7 8" key="1">
    <citation type="submission" date="2021-06" db="EMBL/GenBank/DDBJ databases">
        <authorList>
            <person name="Sun Q."/>
            <person name="Li D."/>
        </authorList>
    </citation>
    <scope>NUCLEOTIDE SEQUENCE [LARGE SCALE GENOMIC DNA]</scope>
    <source>
        <strain evidence="7 8">N19</strain>
    </source>
</reference>
<dbReference type="EC" id="2.7.11.1" evidence="5"/>
<dbReference type="PANTHER" id="PTHR35526">
    <property type="entry name" value="ANTI-SIGMA-F FACTOR RSBW-RELATED"/>
    <property type="match status" value="1"/>
</dbReference>
<dbReference type="InterPro" id="IPR010194">
    <property type="entry name" value="Anti-sigma_F"/>
</dbReference>
<comment type="caution">
    <text evidence="7">The sequence shown here is derived from an EMBL/GenBank/DDBJ whole genome shotgun (WGS) entry which is preliminary data.</text>
</comment>
<dbReference type="EMBL" id="JAHLOQ010000007">
    <property type="protein sequence ID" value="MBU5335634.1"/>
    <property type="molecule type" value="Genomic_DNA"/>
</dbReference>
<proteinExistence type="inferred from homology"/>
<dbReference type="GO" id="GO:0004674">
    <property type="term" value="F:protein serine/threonine kinase activity"/>
    <property type="evidence" value="ECO:0007669"/>
    <property type="project" value="UniProtKB-EC"/>
</dbReference>
<keyword evidence="3 5" id="KW-0418">Kinase</keyword>
<keyword evidence="1 5" id="KW-0808">Transferase</keyword>
<dbReference type="Pfam" id="PF13581">
    <property type="entry name" value="HATPase_c_2"/>
    <property type="match status" value="1"/>
</dbReference>
<keyword evidence="4 5" id="KW-0067">ATP-binding</keyword>
<keyword evidence="8" id="KW-1185">Reference proteome</keyword>
<dbReference type="RefSeq" id="WP_216568807.1">
    <property type="nucleotide sequence ID" value="NZ_JAHLOQ010000007.1"/>
</dbReference>
<comment type="catalytic activity">
    <reaction evidence="5">
        <text>L-seryl-[protein] + ATP = O-phospho-L-seryl-[protein] + ADP + H(+)</text>
        <dbReference type="Rhea" id="RHEA:17989"/>
        <dbReference type="Rhea" id="RHEA-COMP:9863"/>
        <dbReference type="Rhea" id="RHEA-COMP:11604"/>
        <dbReference type="ChEBI" id="CHEBI:15378"/>
        <dbReference type="ChEBI" id="CHEBI:29999"/>
        <dbReference type="ChEBI" id="CHEBI:30616"/>
        <dbReference type="ChEBI" id="CHEBI:83421"/>
        <dbReference type="ChEBI" id="CHEBI:456216"/>
        <dbReference type="EC" id="2.7.11.1"/>
    </reaction>
</comment>
<dbReference type="NCBIfam" id="TIGR01925">
    <property type="entry name" value="spIIAB"/>
    <property type="match status" value="1"/>
</dbReference>
<dbReference type="InterPro" id="IPR050267">
    <property type="entry name" value="Anti-sigma-factor_SerPK"/>
</dbReference>
<accession>A0ABS6DUZ2</accession>
<evidence type="ECO:0000256" key="5">
    <source>
        <dbReference type="HAMAP-Rule" id="MF_00637"/>
    </source>
</evidence>
<comment type="function">
    <text evidence="5">Binds to sigma F and blocks its ability to form an RNA polymerase holoenzyme (E-sigma F). Phosphorylates SpoIIAA on a serine residue. This phosphorylation may enable SpoIIAA to act as an anti-anti-sigma factor that counteracts SpoIIAB and thus releases sigma F from inhibition.</text>
</comment>
<comment type="similarity">
    <text evidence="5">Belongs to the anti-sigma-factor family.</text>
</comment>
<dbReference type="SMART" id="SM00387">
    <property type="entry name" value="HATPase_c"/>
    <property type="match status" value="1"/>
</dbReference>
<evidence type="ECO:0000259" key="6">
    <source>
        <dbReference type="SMART" id="SM00387"/>
    </source>
</evidence>
<evidence type="ECO:0000256" key="1">
    <source>
        <dbReference type="ARBA" id="ARBA00022679"/>
    </source>
</evidence>
<dbReference type="Proteomes" id="UP001196301">
    <property type="component" value="Unassembled WGS sequence"/>
</dbReference>
<protein>
    <recommendedName>
        <fullName evidence="5">Anti-sigma F factor</fullName>
        <ecNumber evidence="5">2.7.11.1</ecNumber>
    </recommendedName>
    <alternativeName>
        <fullName evidence="5">Stage II sporulation protein AB</fullName>
    </alternativeName>
</protein>
<evidence type="ECO:0000256" key="3">
    <source>
        <dbReference type="ARBA" id="ARBA00022777"/>
    </source>
</evidence>
<evidence type="ECO:0000313" key="8">
    <source>
        <dbReference type="Proteomes" id="UP001196301"/>
    </source>
</evidence>
<evidence type="ECO:0000313" key="7">
    <source>
        <dbReference type="EMBL" id="MBU5335634.1"/>
    </source>
</evidence>
<comment type="catalytic activity">
    <reaction evidence="5">
        <text>L-threonyl-[protein] + ATP = O-phospho-L-threonyl-[protein] + ADP + H(+)</text>
        <dbReference type="Rhea" id="RHEA:46608"/>
        <dbReference type="Rhea" id="RHEA-COMP:11060"/>
        <dbReference type="Rhea" id="RHEA-COMP:11605"/>
        <dbReference type="ChEBI" id="CHEBI:15378"/>
        <dbReference type="ChEBI" id="CHEBI:30013"/>
        <dbReference type="ChEBI" id="CHEBI:30616"/>
        <dbReference type="ChEBI" id="CHEBI:61977"/>
        <dbReference type="ChEBI" id="CHEBI:456216"/>
        <dbReference type="EC" id="2.7.11.1"/>
    </reaction>
</comment>
<sequence>MMNVMEVKFSAKSENESLARVIVASFAAKLDPTIDELSDIKTAVSEAVTNAIIHGYEEDESKFVHLRCELIENTIKIVVEDYGKGIEDIEEARQPMFTSKPELERSGMGFSFMESFMDDMQVASIVGEGTKVIMTKTIEIPE</sequence>
<dbReference type="HAMAP" id="MF_00637">
    <property type="entry name" value="Anti_sigma_F"/>
    <property type="match status" value="1"/>
</dbReference>
<keyword evidence="5" id="KW-0723">Serine/threonine-protein kinase</keyword>
<dbReference type="InterPro" id="IPR003594">
    <property type="entry name" value="HATPase_dom"/>
</dbReference>
<keyword evidence="2 5" id="KW-0547">Nucleotide-binding</keyword>